<evidence type="ECO:0000256" key="1">
    <source>
        <dbReference type="SAM" id="Phobius"/>
    </source>
</evidence>
<keyword evidence="1" id="KW-1133">Transmembrane helix</keyword>
<dbReference type="Proteomes" id="UP001432322">
    <property type="component" value="Unassembled WGS sequence"/>
</dbReference>
<accession>A0AAV5W0D8</accession>
<keyword evidence="1" id="KW-0472">Membrane</keyword>
<reference evidence="3" key="1">
    <citation type="submission" date="2023-10" db="EMBL/GenBank/DDBJ databases">
        <title>Genome assembly of Pristionchus species.</title>
        <authorList>
            <person name="Yoshida K."/>
            <person name="Sommer R.J."/>
        </authorList>
    </citation>
    <scope>NUCLEOTIDE SEQUENCE</scope>
    <source>
        <strain evidence="3">RS5133</strain>
    </source>
</reference>
<evidence type="ECO:0000313" key="4">
    <source>
        <dbReference type="Proteomes" id="UP001432322"/>
    </source>
</evidence>
<keyword evidence="1" id="KW-0812">Transmembrane</keyword>
<comment type="caution">
    <text evidence="3">The sequence shown here is derived from an EMBL/GenBank/DDBJ whole genome shotgun (WGS) entry which is preliminary data.</text>
</comment>
<proteinExistence type="predicted"/>
<evidence type="ECO:0000256" key="2">
    <source>
        <dbReference type="SAM" id="SignalP"/>
    </source>
</evidence>
<keyword evidence="2" id="KW-0732">Signal</keyword>
<name>A0AAV5W0D8_9BILA</name>
<organism evidence="3 4">
    <name type="scientific">Pristionchus fissidentatus</name>
    <dbReference type="NCBI Taxonomy" id="1538716"/>
    <lineage>
        <taxon>Eukaryota</taxon>
        <taxon>Metazoa</taxon>
        <taxon>Ecdysozoa</taxon>
        <taxon>Nematoda</taxon>
        <taxon>Chromadorea</taxon>
        <taxon>Rhabditida</taxon>
        <taxon>Rhabditina</taxon>
        <taxon>Diplogasteromorpha</taxon>
        <taxon>Diplogasteroidea</taxon>
        <taxon>Neodiplogasteridae</taxon>
        <taxon>Pristionchus</taxon>
    </lineage>
</organism>
<feature type="transmembrane region" description="Helical" evidence="1">
    <location>
        <begin position="137"/>
        <end position="154"/>
    </location>
</feature>
<protein>
    <submittedName>
        <fullName evidence="3">Uncharacterized protein</fullName>
    </submittedName>
</protein>
<dbReference type="EMBL" id="BTSY01000004">
    <property type="protein sequence ID" value="GMT23760.1"/>
    <property type="molecule type" value="Genomic_DNA"/>
</dbReference>
<dbReference type="PANTHER" id="PTHR36939:SF1">
    <property type="entry name" value="UPAR_LY6 DOMAIN-CONTAINING PROTEIN"/>
    <property type="match status" value="1"/>
</dbReference>
<evidence type="ECO:0000313" key="3">
    <source>
        <dbReference type="EMBL" id="GMT23760.1"/>
    </source>
</evidence>
<feature type="signal peptide" evidence="2">
    <location>
        <begin position="1"/>
        <end position="19"/>
    </location>
</feature>
<keyword evidence="4" id="KW-1185">Reference proteome</keyword>
<feature type="chain" id="PRO_5043944047" evidence="2">
    <location>
        <begin position="20"/>
        <end position="155"/>
    </location>
</feature>
<sequence>MVSHILPLSLLLLVSPVLAINCHACAGRDFLGATVQAVLQSFGAPYLIAPAGNCSDRAQTCPSTSYCFKRTDYYNIGGFWHEAHYWAKGCDINAVAGSTVAYQPNKCVQYDQQRVNGYKVTRKICACNDKDLCNSSLSLSLFSSFFVIAAAIFFY</sequence>
<gene>
    <name evidence="3" type="ORF">PFISCL1PPCAC_15057</name>
</gene>
<dbReference type="PANTHER" id="PTHR36939">
    <property type="entry name" value="PROTEIN CBG03389"/>
    <property type="match status" value="1"/>
</dbReference>
<dbReference type="AlphaFoldDB" id="A0AAV5W0D8"/>